<feature type="domain" description="Cadherin-like beta-sandwich-like" evidence="5">
    <location>
        <begin position="182"/>
        <end position="274"/>
    </location>
</feature>
<organism evidence="6 7">
    <name type="scientific">Clostridium saccharobutylicum</name>
    <dbReference type="NCBI Taxonomy" id="169679"/>
    <lineage>
        <taxon>Bacteria</taxon>
        <taxon>Bacillati</taxon>
        <taxon>Bacillota</taxon>
        <taxon>Clostridia</taxon>
        <taxon>Eubacteriales</taxon>
        <taxon>Clostridiaceae</taxon>
        <taxon>Clostridium</taxon>
    </lineage>
</organism>
<protein>
    <submittedName>
        <fullName evidence="6">Autolysin</fullName>
        <ecNumber evidence="6">3.5.1.28</ecNumber>
    </submittedName>
</protein>
<gene>
    <name evidence="6" type="primary">lytA_18</name>
    <name evidence="6" type="ORF">CLOSAC_07940</name>
</gene>
<dbReference type="Proteomes" id="UP000191154">
    <property type="component" value="Unassembled WGS sequence"/>
</dbReference>
<keyword evidence="6" id="KW-0378">Hydrolase</keyword>
<dbReference type="Gene3D" id="2.10.270.10">
    <property type="entry name" value="Cholin Binding"/>
    <property type="match status" value="1"/>
</dbReference>
<evidence type="ECO:0000256" key="4">
    <source>
        <dbReference type="SAM" id="SignalP"/>
    </source>
</evidence>
<dbReference type="Pfam" id="PF12733">
    <property type="entry name" value="Cadherin-like"/>
    <property type="match status" value="1"/>
</dbReference>
<evidence type="ECO:0000313" key="7">
    <source>
        <dbReference type="Proteomes" id="UP000191154"/>
    </source>
</evidence>
<feature type="chain" id="PRO_5039167341" evidence="4">
    <location>
        <begin position="22"/>
        <end position="405"/>
    </location>
</feature>
<comment type="caution">
    <text evidence="6">The sequence shown here is derived from an EMBL/GenBank/DDBJ whole genome shotgun (WGS) entry which is preliminary data.</text>
</comment>
<proteinExistence type="predicted"/>
<dbReference type="AlphaFoldDB" id="A0A1S8NJG9"/>
<sequence>MNKNVIKVVALALALSGAVTLAPKELNLGVKTVYAATNSSDISALKVETNGGSNIKLYTDNDYDSDNKVDSGDVSPKETYYAKTSSKRIKLNIDGVDKQYVRVFTSDSSSSKGQKANKAITLDSGTNKVIVRVYAEDPDDNPKYKDDDNKLNDYTIKIKYTGSNDSDDSDDSNDSNDDIYLEDLTLTHSDEDVDFDFDKEKSSYNIKVKEDVSYVKVMAEPEDADYKVKVNDSRVKEDDDYEKKVTLNEGENKIVIKVTDDDDDERDYTLNITRGSSSSTNTSTDTSSDGTTNDNTNTSNSNGWSIQNGRVYYLDNSGNKQTGWLQSGDDWYYLGSDGARQTGWQNVNGNWYHMDQDGKMQTGWFKDWNGTWYYLNPYSNGTKGAMLHDTYVAGYRLGSDGAWVR</sequence>
<feature type="signal peptide" evidence="4">
    <location>
        <begin position="1"/>
        <end position="21"/>
    </location>
</feature>
<dbReference type="Pfam" id="PF19127">
    <property type="entry name" value="Choline_bind_3"/>
    <property type="match status" value="1"/>
</dbReference>
<dbReference type="EMBL" id="LZYZ01000001">
    <property type="protein sequence ID" value="OOM16523.1"/>
    <property type="molecule type" value="Genomic_DNA"/>
</dbReference>
<dbReference type="RefSeq" id="WP_077864226.1">
    <property type="nucleotide sequence ID" value="NZ_LZYZ01000001.1"/>
</dbReference>
<feature type="region of interest" description="Disordered" evidence="3">
    <location>
        <begin position="265"/>
        <end position="303"/>
    </location>
</feature>
<evidence type="ECO:0000256" key="3">
    <source>
        <dbReference type="SAM" id="MobiDB-lite"/>
    </source>
</evidence>
<feature type="repeat" description="Cell wall-binding" evidence="2">
    <location>
        <begin position="321"/>
        <end position="340"/>
    </location>
</feature>
<feature type="repeat" description="Cell wall-binding" evidence="2">
    <location>
        <begin position="361"/>
        <end position="381"/>
    </location>
</feature>
<dbReference type="EC" id="3.5.1.28" evidence="6"/>
<keyword evidence="4" id="KW-0732">Signal</keyword>
<dbReference type="PROSITE" id="PS51170">
    <property type="entry name" value="CW"/>
    <property type="match status" value="3"/>
</dbReference>
<accession>A0A1S8NJG9</accession>
<evidence type="ECO:0000256" key="2">
    <source>
        <dbReference type="PROSITE-ProRule" id="PRU00591"/>
    </source>
</evidence>
<name>A0A1S8NJG9_CLOSA</name>
<evidence type="ECO:0000256" key="1">
    <source>
        <dbReference type="ARBA" id="ARBA00022737"/>
    </source>
</evidence>
<evidence type="ECO:0000313" key="6">
    <source>
        <dbReference type="EMBL" id="OOM16523.1"/>
    </source>
</evidence>
<dbReference type="InterPro" id="IPR013783">
    <property type="entry name" value="Ig-like_fold"/>
</dbReference>
<dbReference type="Pfam" id="PF01473">
    <property type="entry name" value="Choline_bind_1"/>
    <property type="match status" value="1"/>
</dbReference>
<keyword evidence="1" id="KW-0677">Repeat</keyword>
<reference evidence="6 7" key="1">
    <citation type="submission" date="2016-05" db="EMBL/GenBank/DDBJ databases">
        <title>Microbial solvent formation.</title>
        <authorList>
            <person name="Poehlein A."/>
            <person name="Montoya Solano J.D."/>
            <person name="Flitsch S."/>
            <person name="Krabben P."/>
            <person name="Duerre P."/>
            <person name="Daniel R."/>
        </authorList>
    </citation>
    <scope>NUCLEOTIDE SEQUENCE [LARGE SCALE GENOMIC DNA]</scope>
    <source>
        <strain evidence="6 7">L1-8</strain>
    </source>
</reference>
<dbReference type="SUPFAM" id="SSF69360">
    <property type="entry name" value="Cell wall binding repeat"/>
    <property type="match status" value="1"/>
</dbReference>
<dbReference type="InterPro" id="IPR025883">
    <property type="entry name" value="Cadherin-like_domain"/>
</dbReference>
<evidence type="ECO:0000259" key="5">
    <source>
        <dbReference type="Pfam" id="PF12733"/>
    </source>
</evidence>
<dbReference type="Gene3D" id="2.60.40.10">
    <property type="entry name" value="Immunoglobulins"/>
    <property type="match status" value="1"/>
</dbReference>
<feature type="compositionally biased region" description="Low complexity" evidence="3">
    <location>
        <begin position="275"/>
        <end position="303"/>
    </location>
</feature>
<dbReference type="GO" id="GO:0008745">
    <property type="term" value="F:N-acetylmuramoyl-L-alanine amidase activity"/>
    <property type="evidence" value="ECO:0007669"/>
    <property type="project" value="UniProtKB-EC"/>
</dbReference>
<dbReference type="InterPro" id="IPR018337">
    <property type="entry name" value="Cell_wall/Cho-bd_repeat"/>
</dbReference>
<feature type="repeat" description="Cell wall-binding" evidence="2">
    <location>
        <begin position="341"/>
        <end position="360"/>
    </location>
</feature>